<protein>
    <submittedName>
        <fullName evidence="2">Unannotated protein</fullName>
    </submittedName>
</protein>
<gene>
    <name evidence="2" type="ORF">UFOPK3376_02840</name>
</gene>
<accession>A0A6J7FC60</accession>
<organism evidence="2">
    <name type="scientific">freshwater metagenome</name>
    <dbReference type="NCBI Taxonomy" id="449393"/>
    <lineage>
        <taxon>unclassified sequences</taxon>
        <taxon>metagenomes</taxon>
        <taxon>ecological metagenomes</taxon>
    </lineage>
</organism>
<proteinExistence type="predicted"/>
<dbReference type="AlphaFoldDB" id="A0A6J7FC60"/>
<name>A0A6J7FC60_9ZZZZ</name>
<dbReference type="PROSITE" id="PS51257">
    <property type="entry name" value="PROKAR_LIPOPROTEIN"/>
    <property type="match status" value="1"/>
</dbReference>
<feature type="compositionally biased region" description="Low complexity" evidence="1">
    <location>
        <begin position="149"/>
        <end position="164"/>
    </location>
</feature>
<reference evidence="2" key="1">
    <citation type="submission" date="2020-05" db="EMBL/GenBank/DDBJ databases">
        <authorList>
            <person name="Chiriac C."/>
            <person name="Salcher M."/>
            <person name="Ghai R."/>
            <person name="Kavagutti S V."/>
        </authorList>
    </citation>
    <scope>NUCLEOTIDE SEQUENCE</scope>
</reference>
<feature type="region of interest" description="Disordered" evidence="1">
    <location>
        <begin position="145"/>
        <end position="164"/>
    </location>
</feature>
<dbReference type="EMBL" id="CAFBLP010000109">
    <property type="protein sequence ID" value="CAB4891085.1"/>
    <property type="molecule type" value="Genomic_DNA"/>
</dbReference>
<evidence type="ECO:0000313" key="2">
    <source>
        <dbReference type="EMBL" id="CAB4891085.1"/>
    </source>
</evidence>
<sequence>MHLRMVCPLALVGALALTGCSSSASSPAASQTDFCTLVIAYKTANQALGNDLATGSAATVKAALKQVLGQVQVLQQRAPAAVKTDIDTAAGFITSFDALMAKYSYDIAVAQANPAAATELEALNSDEVNAALQRIGTYRDTQCAAPDDTSAVTPVTTNETTPGT</sequence>
<evidence type="ECO:0000256" key="1">
    <source>
        <dbReference type="SAM" id="MobiDB-lite"/>
    </source>
</evidence>